<organism evidence="1 2">
    <name type="scientific">Danaus plexippus plexippus</name>
    <dbReference type="NCBI Taxonomy" id="278856"/>
    <lineage>
        <taxon>Eukaryota</taxon>
        <taxon>Metazoa</taxon>
        <taxon>Ecdysozoa</taxon>
        <taxon>Arthropoda</taxon>
        <taxon>Hexapoda</taxon>
        <taxon>Insecta</taxon>
        <taxon>Pterygota</taxon>
        <taxon>Neoptera</taxon>
        <taxon>Endopterygota</taxon>
        <taxon>Lepidoptera</taxon>
        <taxon>Glossata</taxon>
        <taxon>Ditrysia</taxon>
        <taxon>Papilionoidea</taxon>
        <taxon>Nymphalidae</taxon>
        <taxon>Danainae</taxon>
        <taxon>Danaini</taxon>
        <taxon>Danaina</taxon>
        <taxon>Danaus</taxon>
        <taxon>Danaus</taxon>
    </lineage>
</organism>
<accession>A0A212FN42</accession>
<protein>
    <submittedName>
        <fullName evidence="1">Uncharacterized protein</fullName>
    </submittedName>
</protein>
<evidence type="ECO:0000313" key="2">
    <source>
        <dbReference type="Proteomes" id="UP000007151"/>
    </source>
</evidence>
<dbReference type="Proteomes" id="UP000007151">
    <property type="component" value="Unassembled WGS sequence"/>
</dbReference>
<dbReference type="AlphaFoldDB" id="A0A212FN42"/>
<comment type="caution">
    <text evidence="1">The sequence shown here is derived from an EMBL/GenBank/DDBJ whole genome shotgun (WGS) entry which is preliminary data.</text>
</comment>
<evidence type="ECO:0000313" key="1">
    <source>
        <dbReference type="EMBL" id="OWR55155.1"/>
    </source>
</evidence>
<dbReference type="KEGG" id="dpl:KGM_213293B"/>
<name>A0A212FN42_DANPL</name>
<sequence>CGERPLGVTPVRAPRFTCGGPERLRQLPALKVSTSNESKVPYKSKCRLVFPGVRNKGGSPANPFPLSPN</sequence>
<reference evidence="1 2" key="1">
    <citation type="journal article" date="2011" name="Cell">
        <title>The monarch butterfly genome yields insights into long-distance migration.</title>
        <authorList>
            <person name="Zhan S."/>
            <person name="Merlin C."/>
            <person name="Boore J.L."/>
            <person name="Reppert S.M."/>
        </authorList>
    </citation>
    <scope>NUCLEOTIDE SEQUENCE [LARGE SCALE GENOMIC DNA]</scope>
    <source>
        <strain evidence="1">F-2</strain>
    </source>
</reference>
<dbReference type="InParanoid" id="A0A212FN42"/>
<proteinExistence type="predicted"/>
<feature type="non-terminal residue" evidence="1">
    <location>
        <position position="1"/>
    </location>
</feature>
<dbReference type="EMBL" id="AGBW02007442">
    <property type="protein sequence ID" value="OWR55155.1"/>
    <property type="molecule type" value="Genomic_DNA"/>
</dbReference>
<keyword evidence="2" id="KW-1185">Reference proteome</keyword>
<gene>
    <name evidence="1" type="ORF">KGM_213293B</name>
</gene>